<dbReference type="STRING" id="121224.E0VRR7"/>
<evidence type="ECO:0000256" key="9">
    <source>
        <dbReference type="ARBA" id="ARBA00038030"/>
    </source>
</evidence>
<proteinExistence type="inferred from homology"/>
<dbReference type="InParanoid" id="E0VRR7"/>
<feature type="repeat" description="TPR" evidence="10">
    <location>
        <begin position="500"/>
        <end position="533"/>
    </location>
</feature>
<sequence>MADTGSPVGKYGNKWQLALAVGLPVAVGVGYWYLNNKNKKRKVKESDRKIVGKLRDTVIDTDKSAKRAGEPIAKTPLELATALKEEGNKHFKNSQFEEAISSYEKAIEICPEKETISLATFYQNKAAAYEQLQKYEDVKEACTKALSYNPVYTKALTRRAKACEHLKDLTQALEDVTAACILESFQSQSTLLSADRILKELGRQHAKEAMAKRVPVMPSEIVIKTYFSTFANDPINSFLSKTDGDNSKGYLKAVECFKNRNYELVIPACTEEINFTEAEALFKNEALVLRATFYLFTGENHLALSDLDMVINNKEACARIKSNALIKRASIHMQLEDFTACTNDFNFAVATDEENSDIYHHRGQINLLLEKVKEASEDFNLSVALNPKNPVSVVQKCFTDYRMALLNKDINSINNMMKKFDDILNEYPDCTECYAVYAQVLTDQQEFAKADELLQKAIKVDPNNAALLVRRAMLVLQWTADIETAVKYIKEALEIDEKCEFAYETLGTIEVQRGNLVKAIKMFDKAIALTKTELEMSHIFSLKDAAKAQKTYKEYWAFLIMTQKFELM</sequence>
<keyword evidence="3" id="KW-0677">Repeat</keyword>
<evidence type="ECO:0000313" key="14">
    <source>
        <dbReference type="Proteomes" id="UP000009046"/>
    </source>
</evidence>
<accession>E0VRR7</accession>
<gene>
    <name evidence="13" type="primary">8231071</name>
    <name evidence="12" type="ORF">Phum_PHUM401970</name>
</gene>
<dbReference type="EMBL" id="DS235494">
    <property type="protein sequence ID" value="EEB16073.1"/>
    <property type="molecule type" value="Genomic_DNA"/>
</dbReference>
<dbReference type="RefSeq" id="XP_002428811.1">
    <property type="nucleotide sequence ID" value="XM_002428766.1"/>
</dbReference>
<keyword evidence="7" id="KW-0496">Mitochondrion</keyword>
<keyword evidence="12" id="KW-0675">Receptor</keyword>
<evidence type="ECO:0000256" key="3">
    <source>
        <dbReference type="ARBA" id="ARBA00022737"/>
    </source>
</evidence>
<dbReference type="SMART" id="SM00028">
    <property type="entry name" value="TPR"/>
    <property type="match status" value="9"/>
</dbReference>
<evidence type="ECO:0000256" key="6">
    <source>
        <dbReference type="ARBA" id="ARBA00022989"/>
    </source>
</evidence>
<feature type="repeat" description="TPR" evidence="10">
    <location>
        <begin position="431"/>
        <end position="464"/>
    </location>
</feature>
<keyword evidence="8 11" id="KW-0472">Membrane</keyword>
<dbReference type="EnsemblMetazoa" id="PHUM401970-RA">
    <property type="protein sequence ID" value="PHUM401970-PA"/>
    <property type="gene ID" value="PHUM401970"/>
</dbReference>
<keyword evidence="14" id="KW-1185">Reference proteome</keyword>
<organism>
    <name type="scientific">Pediculus humanus subsp. corporis</name>
    <name type="common">Body louse</name>
    <dbReference type="NCBI Taxonomy" id="121224"/>
    <lineage>
        <taxon>Eukaryota</taxon>
        <taxon>Metazoa</taxon>
        <taxon>Ecdysozoa</taxon>
        <taxon>Arthropoda</taxon>
        <taxon>Hexapoda</taxon>
        <taxon>Insecta</taxon>
        <taxon>Pterygota</taxon>
        <taxon>Neoptera</taxon>
        <taxon>Paraneoptera</taxon>
        <taxon>Psocodea</taxon>
        <taxon>Troctomorpha</taxon>
        <taxon>Phthiraptera</taxon>
        <taxon>Anoplura</taxon>
        <taxon>Pediculidae</taxon>
        <taxon>Pediculus</taxon>
    </lineage>
</organism>
<name>E0VRR7_PEDHC</name>
<comment type="similarity">
    <text evidence="9">Belongs to the Tom70 family.</text>
</comment>
<dbReference type="OrthoDB" id="66418at2759"/>
<dbReference type="CTD" id="8231071"/>
<dbReference type="GO" id="GO:0005741">
    <property type="term" value="C:mitochondrial outer membrane"/>
    <property type="evidence" value="ECO:0007669"/>
    <property type="project" value="UniProtKB-SubCell"/>
</dbReference>
<keyword evidence="6 11" id="KW-1133">Transmembrane helix</keyword>
<dbReference type="KEGG" id="phu:Phum_PHUM401970"/>
<dbReference type="OMA" id="QWRGDIE"/>
<comment type="subcellular location">
    <subcellularLocation>
        <location evidence="1">Mitochondrion outer membrane</location>
        <topology evidence="1">Single-pass membrane protein</topology>
    </subcellularLocation>
</comment>
<dbReference type="GO" id="GO:0030150">
    <property type="term" value="P:protein import into mitochondrial matrix"/>
    <property type="evidence" value="ECO:0007669"/>
    <property type="project" value="TreeGrafter"/>
</dbReference>
<feature type="repeat" description="TPR" evidence="10">
    <location>
        <begin position="80"/>
        <end position="113"/>
    </location>
</feature>
<dbReference type="Proteomes" id="UP000009046">
    <property type="component" value="Unassembled WGS sequence"/>
</dbReference>
<feature type="transmembrane region" description="Helical" evidence="11">
    <location>
        <begin position="15"/>
        <end position="34"/>
    </location>
</feature>
<dbReference type="GO" id="GO:0008320">
    <property type="term" value="F:protein transmembrane transporter activity"/>
    <property type="evidence" value="ECO:0007669"/>
    <property type="project" value="TreeGrafter"/>
</dbReference>
<evidence type="ECO:0000256" key="8">
    <source>
        <dbReference type="ARBA" id="ARBA00023136"/>
    </source>
</evidence>
<keyword evidence="5 10" id="KW-0802">TPR repeat</keyword>
<dbReference type="GeneID" id="8231071"/>
<evidence type="ECO:0000313" key="12">
    <source>
        <dbReference type="EMBL" id="EEB16073.1"/>
    </source>
</evidence>
<evidence type="ECO:0000256" key="1">
    <source>
        <dbReference type="ARBA" id="ARBA00004572"/>
    </source>
</evidence>
<dbReference type="InterPro" id="IPR019734">
    <property type="entry name" value="TPR_rpt"/>
</dbReference>
<keyword evidence="4" id="KW-1000">Mitochondrion outer membrane</keyword>
<dbReference type="Gene3D" id="1.25.40.10">
    <property type="entry name" value="Tetratricopeptide repeat domain"/>
    <property type="match status" value="2"/>
</dbReference>
<evidence type="ECO:0000256" key="2">
    <source>
        <dbReference type="ARBA" id="ARBA00022692"/>
    </source>
</evidence>
<dbReference type="EMBL" id="AAZO01004731">
    <property type="status" value="NOT_ANNOTATED_CDS"/>
    <property type="molecule type" value="Genomic_DNA"/>
</dbReference>
<keyword evidence="2 11" id="KW-0812">Transmembrane</keyword>
<evidence type="ECO:0000256" key="10">
    <source>
        <dbReference type="PROSITE-ProRule" id="PRU00339"/>
    </source>
</evidence>
<dbReference type="eggNOG" id="KOG0547">
    <property type="taxonomic scope" value="Eukaryota"/>
</dbReference>
<dbReference type="AlphaFoldDB" id="E0VRR7"/>
<dbReference type="VEuPathDB" id="VectorBase:PHUM401970"/>
<evidence type="ECO:0000256" key="5">
    <source>
        <dbReference type="ARBA" id="ARBA00022803"/>
    </source>
</evidence>
<protein>
    <submittedName>
        <fullName evidence="12 13">Mitochondrial protein import receptor, putative</fullName>
    </submittedName>
</protein>
<dbReference type="GO" id="GO:0030943">
    <property type="term" value="F:mitochondrion targeting sequence binding"/>
    <property type="evidence" value="ECO:0007669"/>
    <property type="project" value="TreeGrafter"/>
</dbReference>
<dbReference type="InterPro" id="IPR011990">
    <property type="entry name" value="TPR-like_helical_dom_sf"/>
</dbReference>
<dbReference type="Pfam" id="PF13181">
    <property type="entry name" value="TPR_8"/>
    <property type="match status" value="4"/>
</dbReference>
<reference evidence="12" key="1">
    <citation type="submission" date="2007-04" db="EMBL/GenBank/DDBJ databases">
        <title>Annotation of Pediculus humanus corporis strain USDA.</title>
        <authorList>
            <person name="Kirkness E."/>
            <person name="Hannick L."/>
            <person name="Hass B."/>
            <person name="Bruggner R."/>
            <person name="Lawson D."/>
            <person name="Bidwell S."/>
            <person name="Joardar V."/>
            <person name="Caler E."/>
            <person name="Walenz B."/>
            <person name="Inman J."/>
            <person name="Schobel S."/>
            <person name="Galinsky K."/>
            <person name="Amedeo P."/>
            <person name="Strausberg R."/>
        </authorList>
    </citation>
    <scope>NUCLEOTIDE SEQUENCE</scope>
    <source>
        <strain evidence="12">USDA</strain>
    </source>
</reference>
<dbReference type="PANTHER" id="PTHR46208:SF1">
    <property type="entry name" value="MITOCHONDRIAL IMPORT RECEPTOR SUBUNIT TOM70"/>
    <property type="match status" value="1"/>
</dbReference>
<dbReference type="SUPFAM" id="SSF48452">
    <property type="entry name" value="TPR-like"/>
    <property type="match status" value="1"/>
</dbReference>
<dbReference type="PANTHER" id="PTHR46208">
    <property type="entry name" value="MITOCHONDRIAL IMPORT RECEPTOR SUBUNIT TOM70"/>
    <property type="match status" value="1"/>
</dbReference>
<dbReference type="HOGENOM" id="CLU_017516_2_0_1"/>
<dbReference type="GO" id="GO:0045039">
    <property type="term" value="P:protein insertion into mitochondrial inner membrane"/>
    <property type="evidence" value="ECO:0007669"/>
    <property type="project" value="TreeGrafter"/>
</dbReference>
<feature type="repeat" description="TPR" evidence="10">
    <location>
        <begin position="356"/>
        <end position="389"/>
    </location>
</feature>
<evidence type="ECO:0000313" key="13">
    <source>
        <dbReference type="EnsemblMetazoa" id="PHUM401970-PA"/>
    </source>
</evidence>
<evidence type="ECO:0000256" key="11">
    <source>
        <dbReference type="SAM" id="Phobius"/>
    </source>
</evidence>
<reference evidence="12" key="2">
    <citation type="submission" date="2007-04" db="EMBL/GenBank/DDBJ databases">
        <title>The genome of the human body louse.</title>
        <authorList>
            <consortium name="The Human Body Louse Genome Consortium"/>
            <person name="Kirkness E."/>
            <person name="Walenz B."/>
            <person name="Hass B."/>
            <person name="Bruggner R."/>
            <person name="Strausberg R."/>
        </authorList>
    </citation>
    <scope>NUCLEOTIDE SEQUENCE</scope>
    <source>
        <strain evidence="12">USDA</strain>
    </source>
</reference>
<evidence type="ECO:0000256" key="7">
    <source>
        <dbReference type="ARBA" id="ARBA00023128"/>
    </source>
</evidence>
<dbReference type="FunCoup" id="E0VRR7">
    <property type="interactions" value="1144"/>
</dbReference>
<dbReference type="PROSITE" id="PS50005">
    <property type="entry name" value="TPR"/>
    <property type="match status" value="4"/>
</dbReference>
<reference evidence="13" key="3">
    <citation type="submission" date="2021-02" db="UniProtKB">
        <authorList>
            <consortium name="EnsemblMetazoa"/>
        </authorList>
    </citation>
    <scope>IDENTIFICATION</scope>
    <source>
        <strain evidence="13">USDA</strain>
    </source>
</reference>
<evidence type="ECO:0000256" key="4">
    <source>
        <dbReference type="ARBA" id="ARBA00022787"/>
    </source>
</evidence>